<dbReference type="EMBL" id="KN831996">
    <property type="protein sequence ID" value="KIO00474.1"/>
    <property type="molecule type" value="Genomic_DNA"/>
</dbReference>
<sequence>MQECISSNLPCVSCNLSTVMIAAGSISPQSKIFAPVGCPDDSTCTVNHAWTPNRPSNKFHCYASTTGPLPLWYHVHRTGRGASIRVRHPLPDSSRQLCYA</sequence>
<dbReference type="Proteomes" id="UP000054217">
    <property type="component" value="Unassembled WGS sequence"/>
</dbReference>
<proteinExistence type="predicted"/>
<evidence type="ECO:0000313" key="2">
    <source>
        <dbReference type="Proteomes" id="UP000054217"/>
    </source>
</evidence>
<protein>
    <submittedName>
        <fullName evidence="1">Uncharacterized protein</fullName>
    </submittedName>
</protein>
<keyword evidence="2" id="KW-1185">Reference proteome</keyword>
<accession>A0A0C3NZD8</accession>
<reference evidence="1 2" key="1">
    <citation type="submission" date="2014-04" db="EMBL/GenBank/DDBJ databases">
        <authorList>
            <consortium name="DOE Joint Genome Institute"/>
            <person name="Kuo A."/>
            <person name="Kohler A."/>
            <person name="Costa M.D."/>
            <person name="Nagy L.G."/>
            <person name="Floudas D."/>
            <person name="Copeland A."/>
            <person name="Barry K.W."/>
            <person name="Cichocki N."/>
            <person name="Veneault-Fourrey C."/>
            <person name="LaButti K."/>
            <person name="Lindquist E.A."/>
            <person name="Lipzen A."/>
            <person name="Lundell T."/>
            <person name="Morin E."/>
            <person name="Murat C."/>
            <person name="Sun H."/>
            <person name="Tunlid A."/>
            <person name="Henrissat B."/>
            <person name="Grigoriev I.V."/>
            <person name="Hibbett D.S."/>
            <person name="Martin F."/>
            <person name="Nordberg H.P."/>
            <person name="Cantor M.N."/>
            <person name="Hua S.X."/>
        </authorList>
    </citation>
    <scope>NUCLEOTIDE SEQUENCE [LARGE SCALE GENOMIC DNA]</scope>
    <source>
        <strain evidence="1 2">Marx 270</strain>
    </source>
</reference>
<dbReference type="HOGENOM" id="CLU_2307190_0_0_1"/>
<gene>
    <name evidence="1" type="ORF">M404DRAFT_764701</name>
</gene>
<organism evidence="1 2">
    <name type="scientific">Pisolithus tinctorius Marx 270</name>
    <dbReference type="NCBI Taxonomy" id="870435"/>
    <lineage>
        <taxon>Eukaryota</taxon>
        <taxon>Fungi</taxon>
        <taxon>Dikarya</taxon>
        <taxon>Basidiomycota</taxon>
        <taxon>Agaricomycotina</taxon>
        <taxon>Agaricomycetes</taxon>
        <taxon>Agaricomycetidae</taxon>
        <taxon>Boletales</taxon>
        <taxon>Sclerodermatineae</taxon>
        <taxon>Pisolithaceae</taxon>
        <taxon>Pisolithus</taxon>
    </lineage>
</organism>
<name>A0A0C3NZD8_PISTI</name>
<reference evidence="2" key="2">
    <citation type="submission" date="2015-01" db="EMBL/GenBank/DDBJ databases">
        <title>Evolutionary Origins and Diversification of the Mycorrhizal Mutualists.</title>
        <authorList>
            <consortium name="DOE Joint Genome Institute"/>
            <consortium name="Mycorrhizal Genomics Consortium"/>
            <person name="Kohler A."/>
            <person name="Kuo A."/>
            <person name="Nagy L.G."/>
            <person name="Floudas D."/>
            <person name="Copeland A."/>
            <person name="Barry K.W."/>
            <person name="Cichocki N."/>
            <person name="Veneault-Fourrey C."/>
            <person name="LaButti K."/>
            <person name="Lindquist E.A."/>
            <person name="Lipzen A."/>
            <person name="Lundell T."/>
            <person name="Morin E."/>
            <person name="Murat C."/>
            <person name="Riley R."/>
            <person name="Ohm R."/>
            <person name="Sun H."/>
            <person name="Tunlid A."/>
            <person name="Henrissat B."/>
            <person name="Grigoriev I.V."/>
            <person name="Hibbett D.S."/>
            <person name="Martin F."/>
        </authorList>
    </citation>
    <scope>NUCLEOTIDE SEQUENCE [LARGE SCALE GENOMIC DNA]</scope>
    <source>
        <strain evidence="2">Marx 270</strain>
    </source>
</reference>
<evidence type="ECO:0000313" key="1">
    <source>
        <dbReference type="EMBL" id="KIO00474.1"/>
    </source>
</evidence>
<dbReference type="InParanoid" id="A0A0C3NZD8"/>
<dbReference type="AlphaFoldDB" id="A0A0C3NZD8"/>